<name>A0A218ZCH0_9HELO</name>
<keyword evidence="3" id="KW-1185">Reference proteome</keyword>
<organism evidence="2 3">
    <name type="scientific">Diplocarpon coronariae</name>
    <dbReference type="NCBI Taxonomy" id="2795749"/>
    <lineage>
        <taxon>Eukaryota</taxon>
        <taxon>Fungi</taxon>
        <taxon>Dikarya</taxon>
        <taxon>Ascomycota</taxon>
        <taxon>Pezizomycotina</taxon>
        <taxon>Leotiomycetes</taxon>
        <taxon>Helotiales</taxon>
        <taxon>Drepanopezizaceae</taxon>
        <taxon>Diplocarpon</taxon>
    </lineage>
</organism>
<evidence type="ECO:0000313" key="2">
    <source>
        <dbReference type="EMBL" id="OWP05727.1"/>
    </source>
</evidence>
<sequence length="186" mass="19742">MGIRGGWYYGKQQNNKTTNQVGYAQALVHSNGEWQMSVYQPPAARQYRRLSSPEQHPTVHGRNVPSASPPSTRAPGGLFLQSPGHTVSAGQQTVAVPPSDRAAVRSACVARNIPAAIPAPRSRADGQADCHPASAENRRGCDIQSVETPAKAWVRPRACESGRGAQANGLLHPCVHLVASSDVPVV</sequence>
<protein>
    <submittedName>
        <fullName evidence="2">Uncharacterized protein</fullName>
    </submittedName>
</protein>
<accession>A0A218ZCH0</accession>
<reference evidence="2 3" key="1">
    <citation type="submission" date="2017-04" db="EMBL/GenBank/DDBJ databases">
        <title>Draft genome sequence of Marssonina coronaria NL1: causal agent of apple blotch.</title>
        <authorList>
            <person name="Cheng Q."/>
        </authorList>
    </citation>
    <scope>NUCLEOTIDE SEQUENCE [LARGE SCALE GENOMIC DNA]</scope>
    <source>
        <strain evidence="2 3">NL1</strain>
    </source>
</reference>
<feature type="region of interest" description="Disordered" evidence="1">
    <location>
        <begin position="46"/>
        <end position="72"/>
    </location>
</feature>
<dbReference type="Proteomes" id="UP000242519">
    <property type="component" value="Unassembled WGS sequence"/>
</dbReference>
<dbReference type="EMBL" id="MZNU01000060">
    <property type="protein sequence ID" value="OWP05727.1"/>
    <property type="molecule type" value="Genomic_DNA"/>
</dbReference>
<evidence type="ECO:0000313" key="3">
    <source>
        <dbReference type="Proteomes" id="UP000242519"/>
    </source>
</evidence>
<comment type="caution">
    <text evidence="2">The sequence shown here is derived from an EMBL/GenBank/DDBJ whole genome shotgun (WGS) entry which is preliminary data.</text>
</comment>
<gene>
    <name evidence="2" type="ORF">B2J93_845</name>
</gene>
<proteinExistence type="predicted"/>
<dbReference type="InParanoid" id="A0A218ZCH0"/>
<dbReference type="AlphaFoldDB" id="A0A218ZCH0"/>
<evidence type="ECO:0000256" key="1">
    <source>
        <dbReference type="SAM" id="MobiDB-lite"/>
    </source>
</evidence>